<dbReference type="InterPro" id="IPR007791">
    <property type="entry name" value="DjlA_N"/>
</dbReference>
<evidence type="ECO:0000259" key="1">
    <source>
        <dbReference type="Pfam" id="PF05099"/>
    </source>
</evidence>
<dbReference type="InterPro" id="IPR029024">
    <property type="entry name" value="TerB-like"/>
</dbReference>
<dbReference type="RefSeq" id="WP_394828885.1">
    <property type="nucleotide sequence ID" value="NZ_CP089984.1"/>
</dbReference>
<protein>
    <submittedName>
        <fullName evidence="2">TerB family tellurite resistance protein</fullName>
    </submittedName>
</protein>
<organism evidence="2 3">
    <name type="scientific">Pendulispora albinea</name>
    <dbReference type="NCBI Taxonomy" id="2741071"/>
    <lineage>
        <taxon>Bacteria</taxon>
        <taxon>Pseudomonadati</taxon>
        <taxon>Myxococcota</taxon>
        <taxon>Myxococcia</taxon>
        <taxon>Myxococcales</taxon>
        <taxon>Sorangiineae</taxon>
        <taxon>Pendulisporaceae</taxon>
        <taxon>Pendulispora</taxon>
    </lineage>
</organism>
<name>A0ABZ2M9S6_9BACT</name>
<sequence>MIPWLSNSTISRLRDQLRLRGQRPSLVLPENVTPDIAETLRLLDEYGPLCDAMYMMMSADGAVTNNEREVLTGALRNLSGDTLRSIHIEAMLEAAAKKTAEDGREKRMQDIIATLSEDTTRGEVAFVLAAAIAFADNAIADQENEVLNQFAEGLGIDEDRANELLDSVEEDLRAMGG</sequence>
<dbReference type="Gene3D" id="1.10.3680.10">
    <property type="entry name" value="TerB-like"/>
    <property type="match status" value="1"/>
</dbReference>
<dbReference type="Proteomes" id="UP001370348">
    <property type="component" value="Chromosome"/>
</dbReference>
<dbReference type="Pfam" id="PF05099">
    <property type="entry name" value="TerB"/>
    <property type="match status" value="1"/>
</dbReference>
<keyword evidence="3" id="KW-1185">Reference proteome</keyword>
<reference evidence="2 3" key="1">
    <citation type="submission" date="2021-12" db="EMBL/GenBank/DDBJ databases">
        <title>Discovery of the Pendulisporaceae a myxobacterial family with distinct sporulation behavior and unique specialized metabolism.</title>
        <authorList>
            <person name="Garcia R."/>
            <person name="Popoff A."/>
            <person name="Bader C.D."/>
            <person name="Loehr J."/>
            <person name="Walesch S."/>
            <person name="Walt C."/>
            <person name="Boldt J."/>
            <person name="Bunk B."/>
            <person name="Haeckl F.J.F.P.J."/>
            <person name="Gunesch A.P."/>
            <person name="Birkelbach J."/>
            <person name="Nuebel U."/>
            <person name="Pietschmann T."/>
            <person name="Bach T."/>
            <person name="Mueller R."/>
        </authorList>
    </citation>
    <scope>NUCLEOTIDE SEQUENCE [LARGE SCALE GENOMIC DNA]</scope>
    <source>
        <strain evidence="2 3">MSr11954</strain>
    </source>
</reference>
<accession>A0ABZ2M9S6</accession>
<gene>
    <name evidence="2" type="ORF">LZC94_18760</name>
</gene>
<feature type="domain" description="Co-chaperone DjlA N-terminal" evidence="1">
    <location>
        <begin position="53"/>
        <end position="161"/>
    </location>
</feature>
<dbReference type="SUPFAM" id="SSF158682">
    <property type="entry name" value="TerB-like"/>
    <property type="match status" value="1"/>
</dbReference>
<evidence type="ECO:0000313" key="2">
    <source>
        <dbReference type="EMBL" id="WXB19263.1"/>
    </source>
</evidence>
<evidence type="ECO:0000313" key="3">
    <source>
        <dbReference type="Proteomes" id="UP001370348"/>
    </source>
</evidence>
<proteinExistence type="predicted"/>
<dbReference type="EMBL" id="CP089984">
    <property type="protein sequence ID" value="WXB19263.1"/>
    <property type="molecule type" value="Genomic_DNA"/>
</dbReference>